<protein>
    <recommendedName>
        <fullName evidence="5">N-acetylglucosaminyldiphosphoundecaprenol N-acetyl-beta-D-mannosaminyltransferase</fullName>
        <ecNumber evidence="5">2.4.1.187</ecNumber>
    </recommendedName>
    <alternativeName>
        <fullName evidence="5">N-acetylmannosaminyltransferase</fullName>
    </alternativeName>
    <alternativeName>
        <fullName evidence="5">UDP-N-acetylmannosamine transferase</fullName>
    </alternativeName>
    <alternativeName>
        <fullName evidence="5">UDP-N-acetylmannosamine:N-acetylglucosaminyl pyrophosphorylundecaprenol N-acetylmannosaminyltransferase</fullName>
    </alternativeName>
</protein>
<keyword evidence="4 5" id="KW-0961">Cell wall biogenesis/degradation</keyword>
<name>A0ABW2PYS2_9BACL</name>
<keyword evidence="2 5" id="KW-0808">Transferase</keyword>
<organism evidence="6 7">
    <name type="scientific">Scopulibacillus cellulosilyticus</name>
    <dbReference type="NCBI Taxonomy" id="2665665"/>
    <lineage>
        <taxon>Bacteria</taxon>
        <taxon>Bacillati</taxon>
        <taxon>Bacillota</taxon>
        <taxon>Bacilli</taxon>
        <taxon>Bacillales</taxon>
        <taxon>Sporolactobacillaceae</taxon>
        <taxon>Scopulibacillus</taxon>
    </lineage>
</organism>
<evidence type="ECO:0000256" key="1">
    <source>
        <dbReference type="ARBA" id="ARBA00022676"/>
    </source>
</evidence>
<dbReference type="EC" id="2.4.1.187" evidence="5"/>
<sequence length="240" mass="27583">MKTTEVMDYHFINSDINSFVQDLNNRLANRLKTFIITANPEIIMYAGEDPEFRDVIHKADYIVPDGAGVVIASRILGTPLMERITGFDLMQEILKAAEKKGYSVYFLGAEPEVIEKAAGKIQGDFPQLNIAGYHHGYIEDDTELVNEIREKKPDIVFVGLGFPKQEQWINQHLKDFNHGLFMGVGGSYDVIAGKFKRAPKAWQKLNLEWFYRLCQQPSRWRRMSVLPVFMLKAIKKKITR</sequence>
<dbReference type="Proteomes" id="UP001596505">
    <property type="component" value="Unassembled WGS sequence"/>
</dbReference>
<evidence type="ECO:0000256" key="2">
    <source>
        <dbReference type="ARBA" id="ARBA00022679"/>
    </source>
</evidence>
<evidence type="ECO:0000256" key="3">
    <source>
        <dbReference type="ARBA" id="ARBA00022944"/>
    </source>
</evidence>
<dbReference type="RefSeq" id="WP_380967898.1">
    <property type="nucleotide sequence ID" value="NZ_JBHTCO010000020.1"/>
</dbReference>
<evidence type="ECO:0000256" key="5">
    <source>
        <dbReference type="HAMAP-Rule" id="MF_02070"/>
    </source>
</evidence>
<comment type="caution">
    <text evidence="6">The sequence shown here is derived from an EMBL/GenBank/DDBJ whole genome shotgun (WGS) entry which is preliminary data.</text>
</comment>
<comment type="function">
    <text evidence="5">Catalyzes the conversion of GlcNAc-PP-undecaprenol into ManNAc-GlcNAc-PP-undecaprenol, the first committed lipid intermediate in the de novo synthesis of teichoic acid.</text>
</comment>
<reference evidence="7" key="1">
    <citation type="journal article" date="2019" name="Int. J. Syst. Evol. Microbiol.">
        <title>The Global Catalogue of Microorganisms (GCM) 10K type strain sequencing project: providing services to taxonomists for standard genome sequencing and annotation.</title>
        <authorList>
            <consortium name="The Broad Institute Genomics Platform"/>
            <consortium name="The Broad Institute Genome Sequencing Center for Infectious Disease"/>
            <person name="Wu L."/>
            <person name="Ma J."/>
        </authorList>
    </citation>
    <scope>NUCLEOTIDE SEQUENCE [LARGE SCALE GENOMIC DNA]</scope>
    <source>
        <strain evidence="7">CGMCC 1.16305</strain>
    </source>
</reference>
<dbReference type="HAMAP" id="MF_02070">
    <property type="entry name" value="TagA_TarA"/>
    <property type="match status" value="1"/>
</dbReference>
<accession>A0ABW2PYS2</accession>
<dbReference type="NCBIfam" id="TIGR00696">
    <property type="entry name" value="wecG_tagA_cpsF"/>
    <property type="match status" value="1"/>
</dbReference>
<evidence type="ECO:0000313" key="6">
    <source>
        <dbReference type="EMBL" id="MFC7394487.1"/>
    </source>
</evidence>
<comment type="pathway">
    <text evidence="5">Cell wall biogenesis; teichoic acid biosynthesis.</text>
</comment>
<keyword evidence="3 5" id="KW-0777">Teichoic acid biosynthesis</keyword>
<keyword evidence="1 5" id="KW-0328">Glycosyltransferase</keyword>
<dbReference type="PANTHER" id="PTHR34136:SF1">
    <property type="entry name" value="UDP-N-ACETYL-D-MANNOSAMINURONIC ACID TRANSFERASE"/>
    <property type="match status" value="1"/>
</dbReference>
<dbReference type="PANTHER" id="PTHR34136">
    <property type="match status" value="1"/>
</dbReference>
<dbReference type="InterPro" id="IPR004629">
    <property type="entry name" value="WecG_TagA_CpsF"/>
</dbReference>
<proteinExistence type="inferred from homology"/>
<comment type="catalytic activity">
    <reaction evidence="5">
        <text>UDP-N-acetyl-alpha-D-mannosamine + N-acetyl-alpha-D-glucosaminyl-di-trans,octa-cis-undecaprenyl diphosphate = N-acetyl-beta-D-mannosaminyl-(1-&gt;4)-N-acetyl-alpha-D-glucosaminyl di-trans,octa-cis-undecaprenyl diphosphate + UDP + H(+)</text>
        <dbReference type="Rhea" id="RHEA:16053"/>
        <dbReference type="ChEBI" id="CHEBI:15378"/>
        <dbReference type="ChEBI" id="CHEBI:58223"/>
        <dbReference type="ChEBI" id="CHEBI:62959"/>
        <dbReference type="ChEBI" id="CHEBI:68623"/>
        <dbReference type="ChEBI" id="CHEBI:132210"/>
        <dbReference type="EC" id="2.4.1.187"/>
    </reaction>
</comment>
<evidence type="ECO:0000313" key="7">
    <source>
        <dbReference type="Proteomes" id="UP001596505"/>
    </source>
</evidence>
<dbReference type="CDD" id="cd06533">
    <property type="entry name" value="Glyco_transf_WecG_TagA"/>
    <property type="match status" value="1"/>
</dbReference>
<dbReference type="EMBL" id="JBHTCO010000020">
    <property type="protein sequence ID" value="MFC7394487.1"/>
    <property type="molecule type" value="Genomic_DNA"/>
</dbReference>
<dbReference type="Pfam" id="PF03808">
    <property type="entry name" value="Glyco_tran_WecG"/>
    <property type="match status" value="1"/>
</dbReference>
<gene>
    <name evidence="6" type="ORF">ACFQRG_16135</name>
</gene>
<keyword evidence="7" id="KW-1185">Reference proteome</keyword>
<dbReference type="InterPro" id="IPR034714">
    <property type="entry name" value="TagA_TarA"/>
</dbReference>
<evidence type="ECO:0000256" key="4">
    <source>
        <dbReference type="ARBA" id="ARBA00023316"/>
    </source>
</evidence>
<comment type="similarity">
    <text evidence="5">Belongs to the glycosyltransferase 26 family. TagA/TarA subfamily.</text>
</comment>